<feature type="region of interest" description="Disordered" evidence="1">
    <location>
        <begin position="282"/>
        <end position="333"/>
    </location>
</feature>
<dbReference type="EMBL" id="JAAIUW010000002">
    <property type="protein sequence ID" value="KAF7842332.1"/>
    <property type="molecule type" value="Genomic_DNA"/>
</dbReference>
<protein>
    <submittedName>
        <fullName evidence="2">Uncharacterized protein</fullName>
    </submittedName>
</protein>
<feature type="region of interest" description="Disordered" evidence="1">
    <location>
        <begin position="239"/>
        <end position="266"/>
    </location>
</feature>
<organism evidence="2 3">
    <name type="scientific">Senna tora</name>
    <dbReference type="NCBI Taxonomy" id="362788"/>
    <lineage>
        <taxon>Eukaryota</taxon>
        <taxon>Viridiplantae</taxon>
        <taxon>Streptophyta</taxon>
        <taxon>Embryophyta</taxon>
        <taxon>Tracheophyta</taxon>
        <taxon>Spermatophyta</taxon>
        <taxon>Magnoliopsida</taxon>
        <taxon>eudicotyledons</taxon>
        <taxon>Gunneridae</taxon>
        <taxon>Pentapetalae</taxon>
        <taxon>rosids</taxon>
        <taxon>fabids</taxon>
        <taxon>Fabales</taxon>
        <taxon>Fabaceae</taxon>
        <taxon>Caesalpinioideae</taxon>
        <taxon>Cassia clade</taxon>
        <taxon>Senna</taxon>
    </lineage>
</organism>
<dbReference type="OrthoDB" id="1937106at2759"/>
<dbReference type="Proteomes" id="UP000634136">
    <property type="component" value="Unassembled WGS sequence"/>
</dbReference>
<feature type="compositionally biased region" description="Acidic residues" evidence="1">
    <location>
        <begin position="112"/>
        <end position="136"/>
    </location>
</feature>
<feature type="compositionally biased region" description="Basic and acidic residues" evidence="1">
    <location>
        <begin position="308"/>
        <end position="333"/>
    </location>
</feature>
<keyword evidence="3" id="KW-1185">Reference proteome</keyword>
<feature type="region of interest" description="Disordered" evidence="1">
    <location>
        <begin position="1"/>
        <end position="138"/>
    </location>
</feature>
<evidence type="ECO:0000256" key="1">
    <source>
        <dbReference type="SAM" id="MobiDB-lite"/>
    </source>
</evidence>
<feature type="compositionally biased region" description="Basic and acidic residues" evidence="1">
    <location>
        <begin position="253"/>
        <end position="264"/>
    </location>
</feature>
<accession>A0A834XDP6</accession>
<proteinExistence type="predicted"/>
<evidence type="ECO:0000313" key="3">
    <source>
        <dbReference type="Proteomes" id="UP000634136"/>
    </source>
</evidence>
<feature type="compositionally biased region" description="Basic and acidic residues" evidence="1">
    <location>
        <begin position="25"/>
        <end position="35"/>
    </location>
</feature>
<name>A0A834XDP6_9FABA</name>
<evidence type="ECO:0000313" key="2">
    <source>
        <dbReference type="EMBL" id="KAF7842332.1"/>
    </source>
</evidence>
<gene>
    <name evidence="2" type="ORF">G2W53_004630</name>
</gene>
<comment type="caution">
    <text evidence="2">The sequence shown here is derived from an EMBL/GenBank/DDBJ whole genome shotgun (WGS) entry which is preliminary data.</text>
</comment>
<sequence>MCKFKPPRFVQDSTMGDASVVDQESIGKEEDHSQPPDDANNTDHSKKKHRKDLGSFSGTESRVPRDEEWMHNIPNEQEGIESKMSYRDSVRKSTRAIDFDKEVVNTNQEQQNQEEEDSESEASSEEDNDGQEEEGNGIEVEKDVFDRINFTLSDKEWRRLNKPFRRKSLIIKVLGKTVRFKFLLKKVNQLWGRTGEVELVDLARKIEYEGLHFICFECGVYGHDLEHSPIYLARKEKEKLDKEKNGQPIGDQVEAKTKTGKEHSQYGPWMTVTKSIRIRRQGPLAQNQKIKKDKGNQGIGFRFAILGSDDHDGKEKEPEKHQEISGPDPKKMD</sequence>
<feature type="compositionally biased region" description="Basic and acidic residues" evidence="1">
    <location>
        <begin position="80"/>
        <end position="103"/>
    </location>
</feature>
<dbReference type="AlphaFoldDB" id="A0A834XDP6"/>
<reference evidence="2" key="1">
    <citation type="submission" date="2020-09" db="EMBL/GenBank/DDBJ databases">
        <title>Genome-Enabled Discovery of Anthraquinone Biosynthesis in Senna tora.</title>
        <authorList>
            <person name="Kang S.-H."/>
            <person name="Pandey R.P."/>
            <person name="Lee C.-M."/>
            <person name="Sim J.-S."/>
            <person name="Jeong J.-T."/>
            <person name="Choi B.-S."/>
            <person name="Jung M."/>
            <person name="Ginzburg D."/>
            <person name="Zhao K."/>
            <person name="Won S.Y."/>
            <person name="Oh T.-J."/>
            <person name="Yu Y."/>
            <person name="Kim N.-H."/>
            <person name="Lee O.R."/>
            <person name="Lee T.-H."/>
            <person name="Bashyal P."/>
            <person name="Kim T.-S."/>
            <person name="Lee W.-H."/>
            <person name="Kawkins C."/>
            <person name="Kim C.-K."/>
            <person name="Kim J.S."/>
            <person name="Ahn B.O."/>
            <person name="Rhee S.Y."/>
            <person name="Sohng J.K."/>
        </authorList>
    </citation>
    <scope>NUCLEOTIDE SEQUENCE</scope>
    <source>
        <tissue evidence="2">Leaf</tissue>
    </source>
</reference>